<proteinExistence type="predicted"/>
<dbReference type="InterPro" id="IPR016087">
    <property type="entry name" value="Chalcone_isomerase"/>
</dbReference>
<dbReference type="Proteomes" id="UP000054845">
    <property type="component" value="Unassembled WGS sequence"/>
</dbReference>
<dbReference type="EMBL" id="CCYA01000254">
    <property type="protein sequence ID" value="CEH17203.1"/>
    <property type="molecule type" value="Genomic_DNA"/>
</dbReference>
<feature type="region of interest" description="Disordered" evidence="1">
    <location>
        <begin position="121"/>
        <end position="146"/>
    </location>
</feature>
<accession>A0A0P1BLN1</accession>
<feature type="compositionally biased region" description="Low complexity" evidence="1">
    <location>
        <begin position="121"/>
        <end position="140"/>
    </location>
</feature>
<evidence type="ECO:0000313" key="3">
    <source>
        <dbReference type="EMBL" id="CEH17203.1"/>
    </source>
</evidence>
<feature type="compositionally biased region" description="Polar residues" evidence="1">
    <location>
        <begin position="64"/>
        <end position="79"/>
    </location>
</feature>
<dbReference type="InterPro" id="IPR036298">
    <property type="entry name" value="Chalcone_isomerase_sf"/>
</dbReference>
<organism evidence="3 4">
    <name type="scientific">Ceraceosorus bombacis</name>
    <dbReference type="NCBI Taxonomy" id="401625"/>
    <lineage>
        <taxon>Eukaryota</taxon>
        <taxon>Fungi</taxon>
        <taxon>Dikarya</taxon>
        <taxon>Basidiomycota</taxon>
        <taxon>Ustilaginomycotina</taxon>
        <taxon>Exobasidiomycetes</taxon>
        <taxon>Ceraceosorales</taxon>
        <taxon>Ceraceosoraceae</taxon>
        <taxon>Ceraceosorus</taxon>
    </lineage>
</organism>
<keyword evidence="3" id="KW-0413">Isomerase</keyword>
<dbReference type="Gene3D" id="3.50.70.10">
    <property type="match status" value="1"/>
</dbReference>
<feature type="domain" description="Chalcone isomerase" evidence="2">
    <location>
        <begin position="164"/>
        <end position="310"/>
    </location>
</feature>
<sequence length="375" mass="40293">MLLLPTSVTASVASSSKLTLTRAACSPPTSRFSKIQRPVGLLDRRYTASARRPSWPARHRATPASHSPTQARFSSTRPRANSSKILRALPRLSSGLTLVGGTLALLLALCASSQNNKVHSDSSSLSAIPLSTPSSSLPQSTKRTDISTGESLPRLLLSPATNEKLHLVGLGVRTVSFLRVRVYVAGLYVDGKGLDRAKRLLGSQGKEESTEAVLRQLLLGGTECLIRIVPVRNTDMSHLRDGFLRSLQSRAKLARRSGSLNATDEHLLDSALDSLRSLFPKASVAKGQSLDLRFAGASRMDVLFKGKRLGAVGERPAPTGVRGRDTDDTAFDRWAGIGELLLAYVAEKGEISAPIKQDIEVNLQHLAQKGSLPIE</sequence>
<protein>
    <submittedName>
        <fullName evidence="3">Chalcone isomerase</fullName>
    </submittedName>
</protein>
<dbReference type="InterPro" id="IPR016088">
    <property type="entry name" value="Chalcone_isomerase_3-sand"/>
</dbReference>
<dbReference type="STRING" id="401625.A0A0P1BLN1"/>
<keyword evidence="4" id="KW-1185">Reference proteome</keyword>
<evidence type="ECO:0000256" key="1">
    <source>
        <dbReference type="SAM" id="MobiDB-lite"/>
    </source>
</evidence>
<name>A0A0P1BLN1_9BASI</name>
<feature type="region of interest" description="Disordered" evidence="1">
    <location>
        <begin position="47"/>
        <end position="79"/>
    </location>
</feature>
<dbReference type="AlphaFoldDB" id="A0A0P1BLN1"/>
<evidence type="ECO:0000313" key="4">
    <source>
        <dbReference type="Proteomes" id="UP000054845"/>
    </source>
</evidence>
<dbReference type="SUPFAM" id="SSF54626">
    <property type="entry name" value="Chalcone isomerase"/>
    <property type="match status" value="1"/>
</dbReference>
<dbReference type="PANTHER" id="PTHR47284">
    <property type="entry name" value="FATTY-ACID-BINDING PROTEIN 2"/>
    <property type="match status" value="1"/>
</dbReference>
<dbReference type="GO" id="GO:0016872">
    <property type="term" value="F:intramolecular lyase activity"/>
    <property type="evidence" value="ECO:0007669"/>
    <property type="project" value="InterPro"/>
</dbReference>
<dbReference type="PANTHER" id="PTHR47284:SF3">
    <property type="entry name" value="FATTY-ACID-BINDING PROTEIN 2"/>
    <property type="match status" value="1"/>
</dbReference>
<evidence type="ECO:0000259" key="2">
    <source>
        <dbReference type="Pfam" id="PF16035"/>
    </source>
</evidence>
<dbReference type="Pfam" id="PF16035">
    <property type="entry name" value="Chalcone_2"/>
    <property type="match status" value="1"/>
</dbReference>
<dbReference type="OrthoDB" id="18193at2759"/>
<reference evidence="3 4" key="1">
    <citation type="submission" date="2014-09" db="EMBL/GenBank/DDBJ databases">
        <authorList>
            <person name="Magalhaes I.L.F."/>
            <person name="Oliveira U."/>
            <person name="Santos F.R."/>
            <person name="Vidigal T.H.D.A."/>
            <person name="Brescovit A.D."/>
            <person name="Santos A.J."/>
        </authorList>
    </citation>
    <scope>NUCLEOTIDE SEQUENCE [LARGE SCALE GENOMIC DNA]</scope>
</reference>